<reference evidence="1" key="1">
    <citation type="submission" date="2016-01" db="EMBL/GenBank/DDBJ databases">
        <authorList>
            <person name="Peeters C."/>
        </authorList>
    </citation>
    <scope>NUCLEOTIDE SEQUENCE [LARGE SCALE GENOMIC DNA]</scope>
    <source>
        <strain evidence="1">LMG 29317</strain>
    </source>
</reference>
<comment type="caution">
    <text evidence="1">The sequence shown here is derived from an EMBL/GenBank/DDBJ whole genome shotgun (WGS) entry which is preliminary data.</text>
</comment>
<protein>
    <submittedName>
        <fullName evidence="1">Uncharacterized protein</fullName>
    </submittedName>
</protein>
<name>A0A158L6D7_9BURK</name>
<evidence type="ECO:0000313" key="1">
    <source>
        <dbReference type="EMBL" id="SAL88579.1"/>
    </source>
</evidence>
<gene>
    <name evidence="1" type="ORF">AWB74_08631</name>
</gene>
<dbReference type="AlphaFoldDB" id="A0A158L6D7"/>
<dbReference type="Proteomes" id="UP000055019">
    <property type="component" value="Unassembled WGS sequence"/>
</dbReference>
<accession>A0A158L6D7</accession>
<evidence type="ECO:0000313" key="2">
    <source>
        <dbReference type="Proteomes" id="UP000055019"/>
    </source>
</evidence>
<organism evidence="1 2">
    <name type="scientific">Caballeronia arvi</name>
    <dbReference type="NCBI Taxonomy" id="1777135"/>
    <lineage>
        <taxon>Bacteria</taxon>
        <taxon>Pseudomonadati</taxon>
        <taxon>Pseudomonadota</taxon>
        <taxon>Betaproteobacteria</taxon>
        <taxon>Burkholderiales</taxon>
        <taxon>Burkholderiaceae</taxon>
        <taxon>Caballeronia</taxon>
    </lineage>
</organism>
<sequence>MLMESGGGRRLRGAVDVDGTRIDLLAMHITIIAHQAASSGDPEFHCFTFRVEEAGTSREDTITIRTARVLAQELANRSGLDAMVRAILAAHPNDYDALVGSDYQDT</sequence>
<proteinExistence type="predicted"/>
<dbReference type="EMBL" id="FCOM02000144">
    <property type="protein sequence ID" value="SAL88579.1"/>
    <property type="molecule type" value="Genomic_DNA"/>
</dbReference>
<keyword evidence="2" id="KW-1185">Reference proteome</keyword>